<evidence type="ECO:0000313" key="1">
    <source>
        <dbReference type="EMBL" id="TNC08418.1"/>
    </source>
</evidence>
<protein>
    <submittedName>
        <fullName evidence="1">Uncharacterized protein</fullName>
    </submittedName>
</protein>
<evidence type="ECO:0000313" key="2">
    <source>
        <dbReference type="Proteomes" id="UP000305267"/>
    </source>
</evidence>
<reference evidence="1 2" key="1">
    <citation type="submission" date="2019-06" db="EMBL/GenBank/DDBJ databases">
        <title>Genome of Methylobacterium sp. 17Sr1-39.</title>
        <authorList>
            <person name="Seo T."/>
        </authorList>
    </citation>
    <scope>NUCLEOTIDE SEQUENCE [LARGE SCALE GENOMIC DNA]</scope>
    <source>
        <strain evidence="1 2">17Sr1-39</strain>
    </source>
</reference>
<dbReference type="RefSeq" id="WP_139039310.1">
    <property type="nucleotide sequence ID" value="NZ_VDDA01000023.1"/>
</dbReference>
<keyword evidence="2" id="KW-1185">Reference proteome</keyword>
<dbReference type="Proteomes" id="UP000305267">
    <property type="component" value="Unassembled WGS sequence"/>
</dbReference>
<comment type="caution">
    <text evidence="1">The sequence shown here is derived from an EMBL/GenBank/DDBJ whole genome shotgun (WGS) entry which is preliminary data.</text>
</comment>
<name>A0A5C4LB68_9HYPH</name>
<gene>
    <name evidence="1" type="ORF">FF100_29175</name>
</gene>
<proteinExistence type="predicted"/>
<organism evidence="1 2">
    <name type="scientific">Methylobacterium terricola</name>
    <dbReference type="NCBI Taxonomy" id="2583531"/>
    <lineage>
        <taxon>Bacteria</taxon>
        <taxon>Pseudomonadati</taxon>
        <taxon>Pseudomonadota</taxon>
        <taxon>Alphaproteobacteria</taxon>
        <taxon>Hyphomicrobiales</taxon>
        <taxon>Methylobacteriaceae</taxon>
        <taxon>Methylobacterium</taxon>
    </lineage>
</organism>
<sequence length="85" mass="9806">MKNWIPEMTANILLREITYYVPEEEKIGAAHQISVVENLRGKLNDFEAALDLIAHIDSEIAQLTSERTEFLKNSHLKDIDKKQNI</sequence>
<dbReference type="EMBL" id="VDDA01000023">
    <property type="protein sequence ID" value="TNC08418.1"/>
    <property type="molecule type" value="Genomic_DNA"/>
</dbReference>
<dbReference type="AlphaFoldDB" id="A0A5C4LB68"/>
<accession>A0A5C4LB68</accession>